<feature type="coiled-coil region" evidence="1">
    <location>
        <begin position="144"/>
        <end position="204"/>
    </location>
</feature>
<dbReference type="Pfam" id="PF03114">
    <property type="entry name" value="BAR"/>
    <property type="match status" value="1"/>
</dbReference>
<sequence>MDLGKKLTNNFTGVFTRAKQYTQEVLGTSEKTALDKSFEELVEKCEKTRISTEKILDKVETILQPNPNVRAEEFLLEKMEKKGQNRKSSFDILSEEFIEAASDLGIDLPYGNALLKTGKTFQNIARAEKEYVRTILLQYVQPLRKFLENDFKAIDKERKLLEIKRLDLDACKSKLKKMKTAETKAQAEQELRVAQAEFDRQFETARLLLDGVNTTHASHLRCLQHFAEFHNQYYSQCHQYMAELQRQLNALTFPEESTQEIRQWKFVKDRTEESITELSVKMNETLTGAIPQWNVSTLGNQKEIASASCLEIKPTE</sequence>
<dbReference type="PROSITE" id="PS51021">
    <property type="entry name" value="BAR"/>
    <property type="match status" value="1"/>
</dbReference>
<dbReference type="AlphaFoldDB" id="A0A1W7RAL7"/>
<organism evidence="3">
    <name type="scientific">Hadrurus spadix</name>
    <dbReference type="NCBI Taxonomy" id="141984"/>
    <lineage>
        <taxon>Eukaryota</taxon>
        <taxon>Metazoa</taxon>
        <taxon>Ecdysozoa</taxon>
        <taxon>Arthropoda</taxon>
        <taxon>Chelicerata</taxon>
        <taxon>Arachnida</taxon>
        <taxon>Scorpiones</taxon>
        <taxon>Iurida</taxon>
        <taxon>Iuroidea</taxon>
        <taxon>Hadrurus</taxon>
    </lineage>
</organism>
<dbReference type="Gene3D" id="1.20.1270.60">
    <property type="entry name" value="Arfaptin homology (AH) domain/BAR domain"/>
    <property type="match status" value="1"/>
</dbReference>
<evidence type="ECO:0000259" key="2">
    <source>
        <dbReference type="PROSITE" id="PS51021"/>
    </source>
</evidence>
<name>A0A1W7RAL7_9SCOR</name>
<feature type="domain" description="BAR" evidence="2">
    <location>
        <begin position="23"/>
        <end position="257"/>
    </location>
</feature>
<dbReference type="SUPFAM" id="SSF103657">
    <property type="entry name" value="BAR/IMD domain-like"/>
    <property type="match status" value="1"/>
</dbReference>
<dbReference type="GO" id="GO:0005737">
    <property type="term" value="C:cytoplasm"/>
    <property type="evidence" value="ECO:0007669"/>
    <property type="project" value="InterPro"/>
</dbReference>
<dbReference type="EMBL" id="GFAH01000212">
    <property type="protein sequence ID" value="JAV48177.1"/>
    <property type="molecule type" value="Transcribed_RNA"/>
</dbReference>
<dbReference type="InterPro" id="IPR027267">
    <property type="entry name" value="AH/BAR_dom_sf"/>
</dbReference>
<proteinExistence type="predicted"/>
<reference evidence="3" key="1">
    <citation type="submission" date="2016-11" db="EMBL/GenBank/DDBJ databases">
        <title>Venom-gland transcriptomics and venom proteomics of the black-back scorpion (Hadrurus spadix) reveal detectability challenges and an unexplored realm of animal toxin diversity.</title>
        <authorList>
            <person name="Rokyta D.R."/>
            <person name="Ward M.J."/>
        </authorList>
    </citation>
    <scope>NUCLEOTIDE SEQUENCE</scope>
    <source>
        <tissue evidence="3">Venom gland</tissue>
    </source>
</reference>
<evidence type="ECO:0000313" key="3">
    <source>
        <dbReference type="EMBL" id="JAV48177.1"/>
    </source>
</evidence>
<dbReference type="SMART" id="SM00721">
    <property type="entry name" value="BAR"/>
    <property type="match status" value="1"/>
</dbReference>
<accession>A0A1W7RAL7</accession>
<dbReference type="InterPro" id="IPR004148">
    <property type="entry name" value="BAR_dom"/>
</dbReference>
<keyword evidence="1" id="KW-0175">Coiled coil</keyword>
<protein>
    <submittedName>
        <fullName evidence="3">Endophilin-B1</fullName>
    </submittedName>
</protein>
<evidence type="ECO:0000256" key="1">
    <source>
        <dbReference type="SAM" id="Coils"/>
    </source>
</evidence>